<accession>A0A1L7I1X0</accession>
<dbReference type="EMBL" id="CP016359">
    <property type="protein sequence ID" value="APU67062.1"/>
    <property type="molecule type" value="Genomic_DNA"/>
</dbReference>
<keyword evidence="1" id="KW-0719">Serine esterase</keyword>
<dbReference type="SUPFAM" id="SSF53474">
    <property type="entry name" value="alpha/beta-Hydrolases"/>
    <property type="match status" value="1"/>
</dbReference>
<dbReference type="InterPro" id="IPR029058">
    <property type="entry name" value="AB_hydrolase_fold"/>
</dbReference>
<evidence type="ECO:0000313" key="6">
    <source>
        <dbReference type="Proteomes" id="UP000186230"/>
    </source>
</evidence>
<sequence length="439" mass="48860">MKHILTAIFAILAAFTASSQNYNRDSIQKLTNQDYQYLLEMLEIEAVRPGPSGDPSAENAANTNEAKVDSTYELPKLMQFENGEKVNDLGDWKQRRAELFRLFDDHIYGRTPENLPAVSWQVTSEKDSVIAGIPVKIKELLGTVDNSAYPEISVNIPCTLTIPAQEKPVPVVVKFDWIWARNMGLDTENPWNVQLLENKIGYASLVPTAYQADNGAGLTTGIIGLVNKGERRSTYDWGALKAWAWGASRVLDYFEKEPTVDAEKVAIEGVSRYGKAALVTMAYDERFSVGFIGSSGAGGAKILRRNFGEQLENLASSGEYQWFTPNFVTYISKKNVQDLPVDAHELIALVAPRPLFFGAGNPNVEGGWVDATGMYEGVLLANPAYELFGKNGVEVKEYPVASETFYARGDLSFRQHEGGHTSIPNWPYFIEFVKKYWKP</sequence>
<keyword evidence="2" id="KW-0732">Signal</keyword>
<dbReference type="STRING" id="1229726.GRFL_0338"/>
<dbReference type="OrthoDB" id="9809261at2"/>
<dbReference type="InterPro" id="IPR054579">
    <property type="entry name" value="GCE-like_dom"/>
</dbReference>
<keyword evidence="6" id="KW-1185">Reference proteome</keyword>
<evidence type="ECO:0000256" key="1">
    <source>
        <dbReference type="ARBA" id="ARBA00022487"/>
    </source>
</evidence>
<evidence type="ECO:0000256" key="2">
    <source>
        <dbReference type="ARBA" id="ARBA00022729"/>
    </source>
</evidence>
<evidence type="ECO:0000256" key="3">
    <source>
        <dbReference type="ARBA" id="ARBA00022801"/>
    </source>
</evidence>
<dbReference type="Gene3D" id="3.40.50.1820">
    <property type="entry name" value="alpha/beta hydrolase"/>
    <property type="match status" value="1"/>
</dbReference>
<dbReference type="KEGG" id="gfl:GRFL_0338"/>
<keyword evidence="3" id="KW-0378">Hydrolase</keyword>
<reference evidence="5 6" key="1">
    <citation type="submission" date="2016-07" db="EMBL/GenBank/DDBJ databases">
        <title>Multi-omics approach to identify versatile polysaccharide utilization systems of a marine flavobacterium Gramella flava.</title>
        <authorList>
            <person name="Tang K."/>
        </authorList>
    </citation>
    <scope>NUCLEOTIDE SEQUENCE [LARGE SCALE GENOMIC DNA]</scope>
    <source>
        <strain evidence="5 6">JLT2011</strain>
    </source>
</reference>
<gene>
    <name evidence="5" type="ORF">GRFL_0338</name>
</gene>
<protein>
    <submittedName>
        <fullName evidence="5">Glycoprotein gp2</fullName>
    </submittedName>
</protein>
<dbReference type="Pfam" id="PF22244">
    <property type="entry name" value="GCE_fung"/>
    <property type="match status" value="1"/>
</dbReference>
<proteinExistence type="predicted"/>
<dbReference type="RefSeq" id="WP_083642882.1">
    <property type="nucleotide sequence ID" value="NZ_AMRU01000008.1"/>
</dbReference>
<evidence type="ECO:0000313" key="5">
    <source>
        <dbReference type="EMBL" id="APU67062.1"/>
    </source>
</evidence>
<name>A0A1L7I1X0_9FLAO</name>
<dbReference type="GO" id="GO:0052689">
    <property type="term" value="F:carboxylic ester hydrolase activity"/>
    <property type="evidence" value="ECO:0007669"/>
    <property type="project" value="UniProtKB-KW"/>
</dbReference>
<organism evidence="5 6">
    <name type="scientific">Christiangramia flava JLT2011</name>
    <dbReference type="NCBI Taxonomy" id="1229726"/>
    <lineage>
        <taxon>Bacteria</taxon>
        <taxon>Pseudomonadati</taxon>
        <taxon>Bacteroidota</taxon>
        <taxon>Flavobacteriia</taxon>
        <taxon>Flavobacteriales</taxon>
        <taxon>Flavobacteriaceae</taxon>
        <taxon>Christiangramia</taxon>
    </lineage>
</organism>
<dbReference type="AlphaFoldDB" id="A0A1L7I1X0"/>
<feature type="domain" description="4-O-methyl-glucuronoyl methylesterase-like" evidence="4">
    <location>
        <begin position="233"/>
        <end position="389"/>
    </location>
</feature>
<evidence type="ECO:0000259" key="4">
    <source>
        <dbReference type="Pfam" id="PF22244"/>
    </source>
</evidence>
<dbReference type="Proteomes" id="UP000186230">
    <property type="component" value="Chromosome"/>
</dbReference>